<feature type="compositionally biased region" description="Basic and acidic residues" evidence="1">
    <location>
        <begin position="637"/>
        <end position="653"/>
    </location>
</feature>
<dbReference type="SUPFAM" id="SSF52058">
    <property type="entry name" value="L domain-like"/>
    <property type="match status" value="1"/>
</dbReference>
<dbReference type="InterPro" id="IPR032675">
    <property type="entry name" value="LRR_dom_sf"/>
</dbReference>
<evidence type="ECO:0000259" key="2">
    <source>
        <dbReference type="PROSITE" id="PS50181"/>
    </source>
</evidence>
<dbReference type="Gene3D" id="1.20.1280.50">
    <property type="match status" value="1"/>
</dbReference>
<dbReference type="PROSITE" id="PS50181">
    <property type="entry name" value="FBOX"/>
    <property type="match status" value="1"/>
</dbReference>
<proteinExistence type="predicted"/>
<reference evidence="3 4" key="1">
    <citation type="submission" date="2012-10" db="EMBL/GenBank/DDBJ databases">
        <authorList>
            <person name="Zafar N."/>
            <person name="Inman J."/>
            <person name="Hall N."/>
            <person name="Lorenzi H."/>
            <person name="Caler E."/>
        </authorList>
    </citation>
    <scope>NUCLEOTIDE SEQUENCE [LARGE SCALE GENOMIC DNA]</scope>
    <source>
        <strain evidence="3 4">IP1</strain>
    </source>
</reference>
<feature type="region of interest" description="Disordered" evidence="1">
    <location>
        <begin position="629"/>
        <end position="653"/>
    </location>
</feature>
<sequence>MFNWLFGTKPSQPAVASPRVVRPNTKDVELATYHENWSINNFTEKDFKRIFKSLSFPDLLSCRLVCKKWRDILTETQSVILTEPNTAVAKVFPNIKSLSIDPSARTNAADLVAHLPSLTSLRCPVLKIEETTLAAMTNLKVLDCPMVKAPFGVECLSTKSIDNLGSFKNLTALTLIGISDKDLPVIGKLSALESLSISSKNFTGKIDSLVDVSKLVNLEISKASLVPEFFYNLYLFPHLEFIGFIKCTLPVSRINPQTPLSQLGPSDGFIFIIGCNSLRYLYLNESEITEYHIEVISRMEELIGLSLKGCKTLGDYMLNSFKNAPLLDSLEELNISETMVTHIGLQIISRFEFLRVLDISKCDGIKLLSPINDLENLEVLRMSENRINAETLQDGFKMPQEFLQELLLDAEPINDPLLMVIASKFPGLVKVDLRKSSVTSTGLDVLHNLTYLRYVDLSYTAVDDNAFEYLQNLAFMENLVMEKCLKVTGFGASKLTKVPGLRVLNMNGCKKVDISGVKEMSELSVQTLRLSGCELIGDEVWNFLSQMEELKRVDLSGTPVGDHGIQQIQKAKWLEVIYLSKTKVTDEGVSELLKCRLLRKIDVRGCNVVKQYKTACVIMTSELEQLKKPVSKKSKKEKVQKEEKMEKIEKIEK</sequence>
<dbReference type="SMART" id="SM00256">
    <property type="entry name" value="FBOX"/>
    <property type="match status" value="1"/>
</dbReference>
<dbReference type="AlphaFoldDB" id="A0A0A1TUG2"/>
<protein>
    <submittedName>
        <fullName evidence="3">F-box/LRR-repeat protein, putative</fullName>
    </submittedName>
</protein>
<evidence type="ECO:0000313" key="3">
    <source>
        <dbReference type="EMBL" id="ELP83682.1"/>
    </source>
</evidence>
<dbReference type="InterPro" id="IPR036047">
    <property type="entry name" value="F-box-like_dom_sf"/>
</dbReference>
<dbReference type="SUPFAM" id="SSF81383">
    <property type="entry name" value="F-box domain"/>
    <property type="match status" value="1"/>
</dbReference>
<gene>
    <name evidence="3" type="ORF">EIN_467960</name>
</gene>
<accession>A0A0A1TUG2</accession>
<dbReference type="GO" id="GO:0031146">
    <property type="term" value="P:SCF-dependent proteasomal ubiquitin-dependent protein catabolic process"/>
    <property type="evidence" value="ECO:0007669"/>
    <property type="project" value="TreeGrafter"/>
</dbReference>
<dbReference type="InterPro" id="IPR001810">
    <property type="entry name" value="F-box_dom"/>
</dbReference>
<dbReference type="GeneID" id="14882730"/>
<evidence type="ECO:0000313" key="4">
    <source>
        <dbReference type="Proteomes" id="UP000014680"/>
    </source>
</evidence>
<dbReference type="KEGG" id="eiv:EIN_467960"/>
<keyword evidence="4" id="KW-1185">Reference proteome</keyword>
<organism evidence="3 4">
    <name type="scientific">Entamoeba invadens IP1</name>
    <dbReference type="NCBI Taxonomy" id="370355"/>
    <lineage>
        <taxon>Eukaryota</taxon>
        <taxon>Amoebozoa</taxon>
        <taxon>Evosea</taxon>
        <taxon>Archamoebae</taxon>
        <taxon>Mastigamoebida</taxon>
        <taxon>Entamoebidae</taxon>
        <taxon>Entamoeba</taxon>
    </lineage>
</organism>
<dbReference type="SUPFAM" id="SSF52047">
    <property type="entry name" value="RNI-like"/>
    <property type="match status" value="1"/>
</dbReference>
<dbReference type="VEuPathDB" id="AmoebaDB:EIN_467960"/>
<dbReference type="PANTHER" id="PTHR13318">
    <property type="entry name" value="PARTNER OF PAIRED, ISOFORM B-RELATED"/>
    <property type="match status" value="1"/>
</dbReference>
<dbReference type="EMBL" id="KB207240">
    <property type="protein sequence ID" value="ELP83682.1"/>
    <property type="molecule type" value="Genomic_DNA"/>
</dbReference>
<dbReference type="RefSeq" id="XP_004183028.1">
    <property type="nucleotide sequence ID" value="XM_004182980.1"/>
</dbReference>
<dbReference type="Gene3D" id="3.80.10.10">
    <property type="entry name" value="Ribonuclease Inhibitor"/>
    <property type="match status" value="4"/>
</dbReference>
<evidence type="ECO:0000256" key="1">
    <source>
        <dbReference type="SAM" id="MobiDB-lite"/>
    </source>
</evidence>
<name>A0A0A1TUG2_ENTIV</name>
<dbReference type="OrthoDB" id="120976at2759"/>
<dbReference type="Proteomes" id="UP000014680">
    <property type="component" value="Unassembled WGS sequence"/>
</dbReference>
<dbReference type="PANTHER" id="PTHR13318:SF95">
    <property type="entry name" value="F-BOX PROTEIN YLR352W"/>
    <property type="match status" value="1"/>
</dbReference>
<dbReference type="Pfam" id="PF00646">
    <property type="entry name" value="F-box"/>
    <property type="match status" value="1"/>
</dbReference>
<dbReference type="OMA" id="ATYHENW"/>
<feature type="domain" description="F-box" evidence="2">
    <location>
        <begin position="36"/>
        <end position="83"/>
    </location>
</feature>
<dbReference type="GO" id="GO:0019005">
    <property type="term" value="C:SCF ubiquitin ligase complex"/>
    <property type="evidence" value="ECO:0007669"/>
    <property type="project" value="TreeGrafter"/>
</dbReference>